<dbReference type="SUPFAM" id="SSF55874">
    <property type="entry name" value="ATPase domain of HSP90 chaperone/DNA topoisomerase II/histidine kinase"/>
    <property type="match status" value="1"/>
</dbReference>
<protein>
    <recommendedName>
        <fullName evidence="2">histidine kinase</fullName>
        <ecNumber evidence="2">2.7.13.3</ecNumber>
    </recommendedName>
</protein>
<evidence type="ECO:0000256" key="3">
    <source>
        <dbReference type="ARBA" id="ARBA00022777"/>
    </source>
</evidence>
<evidence type="ECO:0000256" key="1">
    <source>
        <dbReference type="ARBA" id="ARBA00000085"/>
    </source>
</evidence>
<dbReference type="Proteomes" id="UP000199476">
    <property type="component" value="Unassembled WGS sequence"/>
</dbReference>
<dbReference type="PROSITE" id="PS50109">
    <property type="entry name" value="HIS_KIN"/>
    <property type="match status" value="1"/>
</dbReference>
<evidence type="ECO:0000313" key="7">
    <source>
        <dbReference type="Proteomes" id="UP000199476"/>
    </source>
</evidence>
<dbReference type="STRING" id="321763.SAMN04488692_11726"/>
<dbReference type="AlphaFoldDB" id="A0A1G9QLW3"/>
<dbReference type="PRINTS" id="PR00344">
    <property type="entry name" value="BCTRLSENSOR"/>
</dbReference>
<dbReference type="SMART" id="SM00387">
    <property type="entry name" value="HATPase_c"/>
    <property type="match status" value="1"/>
</dbReference>
<comment type="catalytic activity">
    <reaction evidence="1">
        <text>ATP + protein L-histidine = ADP + protein N-phospho-L-histidine.</text>
        <dbReference type="EC" id="2.7.13.3"/>
    </reaction>
</comment>
<dbReference type="InterPro" id="IPR003594">
    <property type="entry name" value="HATPase_dom"/>
</dbReference>
<sequence length="180" mass="20117">MRELSLHLLDIAQNSIRAGAGQIEIKIKEDVPENILLIVILDDGRGIDEESVEKIVDPFVTTRKTREVGLGLSLFKETAELCGGSLRIDSKPGEGTSVTAEFEYDHLDRPPLGSIAETLVSLIAVNPDLEIIYQHQKDGQSFYFSTGEVKAELQDVDIQKPRILKWLEEYLRDNIAEVRG</sequence>
<organism evidence="6 7">
    <name type="scientific">Halarsenatibacter silvermanii</name>
    <dbReference type="NCBI Taxonomy" id="321763"/>
    <lineage>
        <taxon>Bacteria</taxon>
        <taxon>Bacillati</taxon>
        <taxon>Bacillota</taxon>
        <taxon>Clostridia</taxon>
        <taxon>Halanaerobiales</taxon>
        <taxon>Halarsenatibacteraceae</taxon>
        <taxon>Halarsenatibacter</taxon>
    </lineage>
</organism>
<dbReference type="InterPro" id="IPR005467">
    <property type="entry name" value="His_kinase_dom"/>
</dbReference>
<dbReference type="Pfam" id="PF02518">
    <property type="entry name" value="HATPase_c"/>
    <property type="match status" value="1"/>
</dbReference>
<keyword evidence="3 6" id="KW-0418">Kinase</keyword>
<proteinExistence type="predicted"/>
<dbReference type="EC" id="2.7.13.3" evidence="2"/>
<dbReference type="EMBL" id="FNGO01000017">
    <property type="protein sequence ID" value="SDM11850.1"/>
    <property type="molecule type" value="Genomic_DNA"/>
</dbReference>
<keyword evidence="3 6" id="KW-0808">Transferase</keyword>
<evidence type="ECO:0000256" key="2">
    <source>
        <dbReference type="ARBA" id="ARBA00012438"/>
    </source>
</evidence>
<keyword evidence="4" id="KW-0902">Two-component regulatory system</keyword>
<reference evidence="6 7" key="1">
    <citation type="submission" date="2016-10" db="EMBL/GenBank/DDBJ databases">
        <authorList>
            <person name="de Groot N.N."/>
        </authorList>
    </citation>
    <scope>NUCLEOTIDE SEQUENCE [LARGE SCALE GENOMIC DNA]</scope>
    <source>
        <strain evidence="6 7">SLAS-1</strain>
    </source>
</reference>
<dbReference type="PANTHER" id="PTHR43065">
    <property type="entry name" value="SENSOR HISTIDINE KINASE"/>
    <property type="match status" value="1"/>
</dbReference>
<dbReference type="RefSeq" id="WP_089760980.1">
    <property type="nucleotide sequence ID" value="NZ_FNGO01000017.1"/>
</dbReference>
<evidence type="ECO:0000256" key="4">
    <source>
        <dbReference type="ARBA" id="ARBA00023012"/>
    </source>
</evidence>
<dbReference type="InterPro" id="IPR004358">
    <property type="entry name" value="Sig_transdc_His_kin-like_C"/>
</dbReference>
<dbReference type="OrthoDB" id="9797586at2"/>
<feature type="domain" description="Histidine kinase" evidence="5">
    <location>
        <begin position="1"/>
        <end position="106"/>
    </location>
</feature>
<dbReference type="Gene3D" id="3.30.565.10">
    <property type="entry name" value="Histidine kinase-like ATPase, C-terminal domain"/>
    <property type="match status" value="1"/>
</dbReference>
<keyword evidence="7" id="KW-1185">Reference proteome</keyword>
<evidence type="ECO:0000259" key="5">
    <source>
        <dbReference type="PROSITE" id="PS50109"/>
    </source>
</evidence>
<gene>
    <name evidence="6" type="ORF">SAMN04488692_11726</name>
</gene>
<accession>A0A1G9QLW3</accession>
<dbReference type="InterPro" id="IPR036890">
    <property type="entry name" value="HATPase_C_sf"/>
</dbReference>
<dbReference type="GO" id="GO:0000160">
    <property type="term" value="P:phosphorelay signal transduction system"/>
    <property type="evidence" value="ECO:0007669"/>
    <property type="project" value="UniProtKB-KW"/>
</dbReference>
<dbReference type="GO" id="GO:0004673">
    <property type="term" value="F:protein histidine kinase activity"/>
    <property type="evidence" value="ECO:0007669"/>
    <property type="project" value="UniProtKB-EC"/>
</dbReference>
<name>A0A1G9QLW3_9FIRM</name>
<evidence type="ECO:0000313" key="6">
    <source>
        <dbReference type="EMBL" id="SDM11850.1"/>
    </source>
</evidence>